<evidence type="ECO:0000259" key="2">
    <source>
        <dbReference type="PROSITE" id="PS50157"/>
    </source>
</evidence>
<dbReference type="PANTHER" id="PTHR46353">
    <property type="entry name" value="ZINC FINGER PROTEIN 5"/>
    <property type="match status" value="1"/>
</dbReference>
<dbReference type="InParanoid" id="A0A7J7E0H2"/>
<gene>
    <name evidence="3" type="ORF">HS088_TW01G00069</name>
</gene>
<dbReference type="InterPro" id="IPR013087">
    <property type="entry name" value="Znf_C2H2_type"/>
</dbReference>
<dbReference type="GO" id="GO:0000976">
    <property type="term" value="F:transcription cis-regulatory region binding"/>
    <property type="evidence" value="ECO:0007669"/>
    <property type="project" value="TreeGrafter"/>
</dbReference>
<dbReference type="PROSITE" id="PS00028">
    <property type="entry name" value="ZINC_FINGER_C2H2_1"/>
    <property type="match status" value="1"/>
</dbReference>
<dbReference type="Pfam" id="PF13912">
    <property type="entry name" value="zf-C2H2_6"/>
    <property type="match status" value="1"/>
</dbReference>
<sequence>MSRSSKAATILSPDDQDQKPPLKLFGFSVTGCERAPMTAASGGDHEYVKRFECQYCHREFANSQALGGHQNAHKRQRQQASRAHFSLHDYHHQRFAKTRSVVAANSVRSWPFICSGGSLSGAAAQVLYVSAANHKSILGLPRQLSYAGPVSVGPIRTHSKNNIVEVDDGDGVDLHLRLAPFKTT</sequence>
<proteinExistence type="predicted"/>
<protein>
    <recommendedName>
        <fullName evidence="2">C2H2-type domain-containing protein</fullName>
    </recommendedName>
</protein>
<dbReference type="Proteomes" id="UP000593562">
    <property type="component" value="Unassembled WGS sequence"/>
</dbReference>
<dbReference type="GO" id="GO:0009736">
    <property type="term" value="P:cytokinin-activated signaling pathway"/>
    <property type="evidence" value="ECO:0007669"/>
    <property type="project" value="TreeGrafter"/>
</dbReference>
<keyword evidence="1" id="KW-0863">Zinc-finger</keyword>
<dbReference type="GO" id="GO:0008270">
    <property type="term" value="F:zinc ion binding"/>
    <property type="evidence" value="ECO:0007669"/>
    <property type="project" value="UniProtKB-KW"/>
</dbReference>
<accession>A0A7J7E0H2</accession>
<dbReference type="OrthoDB" id="772256at2759"/>
<evidence type="ECO:0000313" key="3">
    <source>
        <dbReference type="EMBL" id="KAF5752162.1"/>
    </source>
</evidence>
<keyword evidence="4" id="KW-1185">Reference proteome</keyword>
<dbReference type="GO" id="GO:0003700">
    <property type="term" value="F:DNA-binding transcription factor activity"/>
    <property type="evidence" value="ECO:0007669"/>
    <property type="project" value="TreeGrafter"/>
</dbReference>
<dbReference type="GO" id="GO:0005634">
    <property type="term" value="C:nucleus"/>
    <property type="evidence" value="ECO:0007669"/>
    <property type="project" value="TreeGrafter"/>
</dbReference>
<evidence type="ECO:0000313" key="4">
    <source>
        <dbReference type="Proteomes" id="UP000593562"/>
    </source>
</evidence>
<organism evidence="3 4">
    <name type="scientific">Tripterygium wilfordii</name>
    <name type="common">Thunder God vine</name>
    <dbReference type="NCBI Taxonomy" id="458696"/>
    <lineage>
        <taxon>Eukaryota</taxon>
        <taxon>Viridiplantae</taxon>
        <taxon>Streptophyta</taxon>
        <taxon>Embryophyta</taxon>
        <taxon>Tracheophyta</taxon>
        <taxon>Spermatophyta</taxon>
        <taxon>Magnoliopsida</taxon>
        <taxon>eudicotyledons</taxon>
        <taxon>Gunneridae</taxon>
        <taxon>Pentapetalae</taxon>
        <taxon>rosids</taxon>
        <taxon>fabids</taxon>
        <taxon>Celastrales</taxon>
        <taxon>Celastraceae</taxon>
        <taxon>Tripterygium</taxon>
    </lineage>
</organism>
<dbReference type="Gene3D" id="3.30.160.60">
    <property type="entry name" value="Classic Zinc Finger"/>
    <property type="match status" value="1"/>
</dbReference>
<name>A0A7J7E0H2_TRIWF</name>
<dbReference type="PANTHER" id="PTHR46353:SF23">
    <property type="entry name" value="C2H2 ZINC FINGER-CONTAINING PROTEIN-RELATED"/>
    <property type="match status" value="1"/>
</dbReference>
<dbReference type="AlphaFoldDB" id="A0A7J7E0H2"/>
<evidence type="ECO:0000256" key="1">
    <source>
        <dbReference type="PROSITE-ProRule" id="PRU00042"/>
    </source>
</evidence>
<keyword evidence="1" id="KW-0862">Zinc</keyword>
<dbReference type="GO" id="GO:0010090">
    <property type="term" value="P:trichome morphogenesis"/>
    <property type="evidence" value="ECO:0007669"/>
    <property type="project" value="InterPro"/>
</dbReference>
<dbReference type="EMBL" id="JAAARO010000001">
    <property type="protein sequence ID" value="KAF5752162.1"/>
    <property type="molecule type" value="Genomic_DNA"/>
</dbReference>
<feature type="domain" description="C2H2-type" evidence="2">
    <location>
        <begin position="51"/>
        <end position="78"/>
    </location>
</feature>
<comment type="caution">
    <text evidence="3">The sequence shown here is derived from an EMBL/GenBank/DDBJ whole genome shotgun (WGS) entry which is preliminary data.</text>
</comment>
<reference evidence="3 4" key="1">
    <citation type="journal article" date="2020" name="Nat. Commun.">
        <title>Genome of Tripterygium wilfordii and identification of cytochrome P450 involved in triptolide biosynthesis.</title>
        <authorList>
            <person name="Tu L."/>
            <person name="Su P."/>
            <person name="Zhang Z."/>
            <person name="Gao L."/>
            <person name="Wang J."/>
            <person name="Hu T."/>
            <person name="Zhou J."/>
            <person name="Zhang Y."/>
            <person name="Zhao Y."/>
            <person name="Liu Y."/>
            <person name="Song Y."/>
            <person name="Tong Y."/>
            <person name="Lu Y."/>
            <person name="Yang J."/>
            <person name="Xu C."/>
            <person name="Jia M."/>
            <person name="Peters R.J."/>
            <person name="Huang L."/>
            <person name="Gao W."/>
        </authorList>
    </citation>
    <scope>NUCLEOTIDE SEQUENCE [LARGE SCALE GENOMIC DNA]</scope>
    <source>
        <strain evidence="4">cv. XIE 37</strain>
        <tissue evidence="3">Leaf</tissue>
    </source>
</reference>
<dbReference type="PROSITE" id="PS50157">
    <property type="entry name" value="ZINC_FINGER_C2H2_2"/>
    <property type="match status" value="1"/>
</dbReference>
<dbReference type="InterPro" id="IPR044299">
    <property type="entry name" value="GIS3/ZFP5/ZFP6"/>
</dbReference>
<keyword evidence="1" id="KW-0479">Metal-binding</keyword>
<dbReference type="GO" id="GO:0009740">
    <property type="term" value="P:gibberellic acid mediated signaling pathway"/>
    <property type="evidence" value="ECO:0007669"/>
    <property type="project" value="TreeGrafter"/>
</dbReference>